<accession>A0A0M8QPN8</accession>
<keyword evidence="4" id="KW-0560">Oxidoreductase</keyword>
<evidence type="ECO:0000313" key="7">
    <source>
        <dbReference type="Proteomes" id="UP000037773"/>
    </source>
</evidence>
<dbReference type="OrthoDB" id="4746309at2"/>
<dbReference type="PANTHER" id="PTHR24305">
    <property type="entry name" value="CYTOCHROME P450"/>
    <property type="match status" value="1"/>
</dbReference>
<dbReference type="PATRIC" id="fig|36816.3.peg.4025"/>
<evidence type="ECO:0000256" key="5">
    <source>
        <dbReference type="SAM" id="MobiDB-lite"/>
    </source>
</evidence>
<dbReference type="Proteomes" id="UP000037773">
    <property type="component" value="Unassembled WGS sequence"/>
</dbReference>
<reference evidence="6 7" key="1">
    <citation type="submission" date="2015-07" db="EMBL/GenBank/DDBJ databases">
        <authorList>
            <person name="Noorani M."/>
        </authorList>
    </citation>
    <scope>NUCLEOTIDE SEQUENCE [LARGE SCALE GENOMIC DNA]</scope>
    <source>
        <strain evidence="6 7">NRRL B-24567</strain>
    </source>
</reference>
<dbReference type="PROSITE" id="PS00086">
    <property type="entry name" value="CYTOCHROME_P450"/>
    <property type="match status" value="1"/>
</dbReference>
<dbReference type="CDD" id="cd11049">
    <property type="entry name" value="CYP170A1-like"/>
    <property type="match status" value="1"/>
</dbReference>
<comment type="caution">
    <text evidence="6">The sequence shown here is derived from an EMBL/GenBank/DDBJ whole genome shotgun (WGS) entry which is preliminary data.</text>
</comment>
<keyword evidence="7" id="KW-1185">Reference proteome</keyword>
<dbReference type="RefSeq" id="WP_063756486.1">
    <property type="nucleotide sequence ID" value="NZ_LGCN01000196.1"/>
</dbReference>
<keyword evidence="4" id="KW-0503">Monooxygenase</keyword>
<dbReference type="InterPro" id="IPR002401">
    <property type="entry name" value="Cyt_P450_E_grp-I"/>
</dbReference>
<feature type="compositionally biased region" description="Basic and acidic residues" evidence="5">
    <location>
        <begin position="454"/>
        <end position="470"/>
    </location>
</feature>
<dbReference type="PANTHER" id="PTHR24305:SF166">
    <property type="entry name" value="CYTOCHROME P450 12A4, MITOCHONDRIAL-RELATED"/>
    <property type="match status" value="1"/>
</dbReference>
<dbReference type="InterPro" id="IPR017972">
    <property type="entry name" value="Cyt_P450_CS"/>
</dbReference>
<organism evidence="6 7">
    <name type="scientific">Streptomyces caelestis</name>
    <dbReference type="NCBI Taxonomy" id="36816"/>
    <lineage>
        <taxon>Bacteria</taxon>
        <taxon>Bacillati</taxon>
        <taxon>Actinomycetota</taxon>
        <taxon>Actinomycetes</taxon>
        <taxon>Kitasatosporales</taxon>
        <taxon>Streptomycetaceae</taxon>
        <taxon>Streptomyces</taxon>
    </lineage>
</organism>
<dbReference type="InterPro" id="IPR001128">
    <property type="entry name" value="Cyt_P450"/>
</dbReference>
<dbReference type="EMBL" id="LGCN01000196">
    <property type="protein sequence ID" value="KOT37683.1"/>
    <property type="molecule type" value="Genomic_DNA"/>
</dbReference>
<dbReference type="GO" id="GO:0020037">
    <property type="term" value="F:heme binding"/>
    <property type="evidence" value="ECO:0007669"/>
    <property type="project" value="InterPro"/>
</dbReference>
<sequence>MSKCVHEPAPTWRSGIAPGILPSVGHGIALFRRPLEFLNSLSAYGDLVEIRLGPVRAWVVCHPRLVHEMLRDTRTFDKGGPLYERLRALMGDGVVTCPHADHRRQRRLLQPAFRPSRVAGLTGVMGEEAESVCRAWRAGRKVDVSAAMMALTTGAISRVLLSDSLDAARSAEVRDCLAGIVHGLFVRTVVPVDALFRVPLPANRRYRDAVARLHRLVDAAIIERRAGEPRDDLLGALLAAADAGEHGVTPGEVHDQLVSLLLTGSESPSLGLSSTFSLLARHPEAERRLHAEVDSVLAGRALPTSDDLPLLPYTRAVVNETLRHSPPGWLFTRSTTRDVEFGGRRLPRGATVLYSPYLLHHAPSSFPDPERFRPERWLSGEHTDQPYGAMVPFSAGSRKCLGDAFAMAQSTVALATIARRWRLRHPPGPVAPVRPAVTLGPRSLRMICEPRGNGLDRRSRGAGDTLVDHA</sequence>
<dbReference type="GO" id="GO:0016705">
    <property type="term" value="F:oxidoreductase activity, acting on paired donors, with incorporation or reduction of molecular oxygen"/>
    <property type="evidence" value="ECO:0007669"/>
    <property type="project" value="InterPro"/>
</dbReference>
<keyword evidence="3 4" id="KW-0349">Heme</keyword>
<dbReference type="InterPro" id="IPR050121">
    <property type="entry name" value="Cytochrome_P450_monoxygenase"/>
</dbReference>
<gene>
    <name evidence="6" type="ORF">ADK41_18585</name>
</gene>
<keyword evidence="3 4" id="KW-0479">Metal-binding</keyword>
<feature type="region of interest" description="Disordered" evidence="5">
    <location>
        <begin position="450"/>
        <end position="470"/>
    </location>
</feature>
<dbReference type="GO" id="GO:0004497">
    <property type="term" value="F:monooxygenase activity"/>
    <property type="evidence" value="ECO:0007669"/>
    <property type="project" value="UniProtKB-KW"/>
</dbReference>
<proteinExistence type="inferred from homology"/>
<dbReference type="Gene3D" id="1.10.630.10">
    <property type="entry name" value="Cytochrome P450"/>
    <property type="match status" value="1"/>
</dbReference>
<dbReference type="PRINTS" id="PR00385">
    <property type="entry name" value="P450"/>
</dbReference>
<dbReference type="InterPro" id="IPR036396">
    <property type="entry name" value="Cyt_P450_sf"/>
</dbReference>
<name>A0A0M8QPN8_9ACTN</name>
<evidence type="ECO:0000256" key="3">
    <source>
        <dbReference type="PIRSR" id="PIRSR602401-1"/>
    </source>
</evidence>
<dbReference type="GO" id="GO:0005506">
    <property type="term" value="F:iron ion binding"/>
    <property type="evidence" value="ECO:0007669"/>
    <property type="project" value="InterPro"/>
</dbReference>
<evidence type="ECO:0000256" key="1">
    <source>
        <dbReference type="ARBA" id="ARBA00001971"/>
    </source>
</evidence>
<keyword evidence="3 4" id="KW-0408">Iron</keyword>
<evidence type="ECO:0000313" key="6">
    <source>
        <dbReference type="EMBL" id="KOT37683.1"/>
    </source>
</evidence>
<evidence type="ECO:0000256" key="4">
    <source>
        <dbReference type="RuleBase" id="RU000461"/>
    </source>
</evidence>
<comment type="similarity">
    <text evidence="2 4">Belongs to the cytochrome P450 family.</text>
</comment>
<dbReference type="SUPFAM" id="SSF48264">
    <property type="entry name" value="Cytochrome P450"/>
    <property type="match status" value="1"/>
</dbReference>
<protein>
    <submittedName>
        <fullName evidence="6">Cytochrome P450</fullName>
    </submittedName>
</protein>
<feature type="binding site" description="axial binding residue" evidence="3">
    <location>
        <position position="400"/>
    </location>
    <ligand>
        <name>heme</name>
        <dbReference type="ChEBI" id="CHEBI:30413"/>
    </ligand>
    <ligandPart>
        <name>Fe</name>
        <dbReference type="ChEBI" id="CHEBI:18248"/>
    </ligandPart>
</feature>
<comment type="cofactor">
    <cofactor evidence="1 3">
        <name>heme</name>
        <dbReference type="ChEBI" id="CHEBI:30413"/>
    </cofactor>
</comment>
<dbReference type="AlphaFoldDB" id="A0A0M8QPN8"/>
<dbReference type="PRINTS" id="PR00463">
    <property type="entry name" value="EP450I"/>
</dbReference>
<dbReference type="Pfam" id="PF00067">
    <property type="entry name" value="p450"/>
    <property type="match status" value="1"/>
</dbReference>
<evidence type="ECO:0000256" key="2">
    <source>
        <dbReference type="ARBA" id="ARBA00010617"/>
    </source>
</evidence>